<feature type="chain" id="PRO_5002122986" description="DUF2860 domain-containing protein" evidence="1">
    <location>
        <begin position="22"/>
        <end position="318"/>
    </location>
</feature>
<gene>
    <name evidence="2" type="ORF">JCM19241_5630</name>
</gene>
<evidence type="ECO:0000313" key="3">
    <source>
        <dbReference type="Proteomes" id="UP000031666"/>
    </source>
</evidence>
<sequence>MNGKNLLSVAILSSLAGSAFAFDSSRISGEIIFATGYMSSNSNLSTESDSFLKDNTKKGSHNDDFIVMPLGSIAYDLGEQRNQRVYLGTSRDDLAVGDLAFEIGYQYDIQNGTQVDVAYLPTVLSGEAWKDPYLTGKDRSKTDVDGHAFRLKLNSIAGTGFSLDMAYAMTEIDDEQIADKELHRDADIYYAKAGYLTHLAPNMGLKSSLGYLHNDAEGKAETYDQYEVELSYFLVHNAHTIALTGSYAYRDYDGQNSIYGKTRSDNRSKLFLAYEYANIAGLENWNLVSFAGVNYNDSNINFYSNEEYLASVGVSYKF</sequence>
<protein>
    <recommendedName>
        <fullName evidence="4">DUF2860 domain-containing protein</fullName>
    </recommendedName>
</protein>
<evidence type="ECO:0000313" key="2">
    <source>
        <dbReference type="EMBL" id="GAM74434.1"/>
    </source>
</evidence>
<dbReference type="SUPFAM" id="SSF56935">
    <property type="entry name" value="Porins"/>
    <property type="match status" value="1"/>
</dbReference>
<feature type="signal peptide" evidence="1">
    <location>
        <begin position="1"/>
        <end position="21"/>
    </location>
</feature>
<keyword evidence="1" id="KW-0732">Signal</keyword>
<evidence type="ECO:0008006" key="4">
    <source>
        <dbReference type="Google" id="ProtNLM"/>
    </source>
</evidence>
<organism evidence="2 3">
    <name type="scientific">Vibrio ishigakensis</name>
    <dbReference type="NCBI Taxonomy" id="1481914"/>
    <lineage>
        <taxon>Bacteria</taxon>
        <taxon>Pseudomonadati</taxon>
        <taxon>Pseudomonadota</taxon>
        <taxon>Gammaproteobacteria</taxon>
        <taxon>Vibrionales</taxon>
        <taxon>Vibrionaceae</taxon>
        <taxon>Vibrio</taxon>
    </lineage>
</organism>
<dbReference type="InterPro" id="IPR016896">
    <property type="entry name" value="DUF2860"/>
</dbReference>
<dbReference type="Pfam" id="PF11059">
    <property type="entry name" value="DUF2860"/>
    <property type="match status" value="1"/>
</dbReference>
<dbReference type="PIRSF" id="PIRSF028696">
    <property type="entry name" value="UCP028696"/>
    <property type="match status" value="1"/>
</dbReference>
<dbReference type="Proteomes" id="UP000031666">
    <property type="component" value="Unassembled WGS sequence"/>
</dbReference>
<name>A0A0B8QIP4_9VIBR</name>
<dbReference type="AlphaFoldDB" id="A0A0B8QIP4"/>
<dbReference type="EMBL" id="BBSC01000002">
    <property type="protein sequence ID" value="GAM74434.1"/>
    <property type="molecule type" value="Genomic_DNA"/>
</dbReference>
<reference evidence="2 3" key="1">
    <citation type="submission" date="2015-01" db="EMBL/GenBank/DDBJ databases">
        <title>Vibrio sp. C94 JCM 19241 whole genome shotgun sequence.</title>
        <authorList>
            <person name="Sawabe T."/>
            <person name="Meirelles P."/>
            <person name="Feng G."/>
            <person name="Sayaka M."/>
            <person name="Hattori M."/>
            <person name="Ohkuma M."/>
        </authorList>
    </citation>
    <scope>NUCLEOTIDE SEQUENCE [LARGE SCALE GENOMIC DNA]</scope>
    <source>
        <strain evidence="3">JCM 19241</strain>
    </source>
</reference>
<evidence type="ECO:0000256" key="1">
    <source>
        <dbReference type="SAM" id="SignalP"/>
    </source>
</evidence>
<comment type="caution">
    <text evidence="2">The sequence shown here is derived from an EMBL/GenBank/DDBJ whole genome shotgun (WGS) entry which is preliminary data.</text>
</comment>
<proteinExistence type="predicted"/>
<reference evidence="2 3" key="2">
    <citation type="submission" date="2015-01" db="EMBL/GenBank/DDBJ databases">
        <authorList>
            <consortium name="NBRP consortium"/>
            <person name="Sawabe T."/>
            <person name="Meirelles P."/>
            <person name="Feng G."/>
            <person name="Sayaka M."/>
            <person name="Hattori M."/>
            <person name="Ohkuma M."/>
        </authorList>
    </citation>
    <scope>NUCLEOTIDE SEQUENCE [LARGE SCALE GENOMIC DNA]</scope>
    <source>
        <strain evidence="3">JCM 19241</strain>
    </source>
</reference>
<accession>A0A0B8QIP4</accession>